<evidence type="ECO:0000256" key="1">
    <source>
        <dbReference type="SAM" id="MobiDB-lite"/>
    </source>
</evidence>
<dbReference type="InterPro" id="IPR001126">
    <property type="entry name" value="UmuC"/>
</dbReference>
<dbReference type="GO" id="GO:0005634">
    <property type="term" value="C:nucleus"/>
    <property type="evidence" value="ECO:0007669"/>
    <property type="project" value="TreeGrafter"/>
</dbReference>
<dbReference type="PANTHER" id="PTHR45990">
    <property type="entry name" value="DNA REPAIR PROTEIN REV1"/>
    <property type="match status" value="1"/>
</dbReference>
<gene>
    <name evidence="3" type="ORF">Acr_10g0004020</name>
</gene>
<dbReference type="Proteomes" id="UP000585474">
    <property type="component" value="Unassembled WGS sequence"/>
</dbReference>
<feature type="region of interest" description="Disordered" evidence="1">
    <location>
        <begin position="1"/>
        <end position="26"/>
    </location>
</feature>
<evidence type="ECO:0000313" key="3">
    <source>
        <dbReference type="EMBL" id="GFY95017.1"/>
    </source>
</evidence>
<dbReference type="PANTHER" id="PTHR45990:SF1">
    <property type="entry name" value="DNA REPAIR PROTEIN REV1"/>
    <property type="match status" value="1"/>
</dbReference>
<keyword evidence="3" id="KW-0548">Nucleotidyltransferase</keyword>
<dbReference type="InterPro" id="IPR043128">
    <property type="entry name" value="Rev_trsase/Diguanyl_cyclase"/>
</dbReference>
<dbReference type="Gene3D" id="3.30.70.270">
    <property type="match status" value="1"/>
</dbReference>
<dbReference type="SUPFAM" id="SSF56672">
    <property type="entry name" value="DNA/RNA polymerases"/>
    <property type="match status" value="1"/>
</dbReference>
<feature type="region of interest" description="Disordered" evidence="1">
    <location>
        <begin position="129"/>
        <end position="193"/>
    </location>
</feature>
<feature type="domain" description="UmuC" evidence="2">
    <location>
        <begin position="220"/>
        <end position="397"/>
    </location>
</feature>
<feature type="compositionally biased region" description="Basic and acidic residues" evidence="1">
    <location>
        <begin position="157"/>
        <end position="172"/>
    </location>
</feature>
<dbReference type="FunFam" id="3.30.70.270:FF:000019">
    <property type="entry name" value="DNA repair protein REV1"/>
    <property type="match status" value="1"/>
</dbReference>
<reference evidence="3 4" key="1">
    <citation type="submission" date="2019-07" db="EMBL/GenBank/DDBJ databases">
        <title>De Novo Assembly of kiwifruit Actinidia rufa.</title>
        <authorList>
            <person name="Sugita-Konishi S."/>
            <person name="Sato K."/>
            <person name="Mori E."/>
            <person name="Abe Y."/>
            <person name="Kisaki G."/>
            <person name="Hamano K."/>
            <person name="Suezawa K."/>
            <person name="Otani M."/>
            <person name="Fukuda T."/>
            <person name="Manabe T."/>
            <person name="Gomi K."/>
            <person name="Tabuchi M."/>
            <person name="Akimitsu K."/>
            <person name="Kataoka I."/>
        </authorList>
    </citation>
    <scope>NUCLEOTIDE SEQUENCE [LARGE SCALE GENOMIC DNA]</scope>
    <source>
        <strain evidence="4">cv. Fuchu</strain>
    </source>
</reference>
<feature type="compositionally biased region" description="Low complexity" evidence="1">
    <location>
        <begin position="182"/>
        <end position="193"/>
    </location>
</feature>
<sequence>MSVKNQKLHEQFDAEVSTSSNNGSSSGKPIFQGISIFVDGFTIPSSQVWPNTSPLYFYSYRLDKDEAILLSGMDRLDSRSASGSPSGTDEESSNHFRVPYQLDQLASEAQNQPKLSAFFSLRSSPVSNGSMTYASGEDPSLEGGTNNEADTSGHSGSMEHSRPCTRESDDNKSSVGILDQASPSRHSASVSSYNAKSSTSSAIAGPSNQHHSTLVDPNFVENYFKVLGEVDTVSVFPSFKDSSSIVNASAQGTFVMHVDMLVFSQEYGPEYLLRDAKALCPHLVIFPYDFDAYEEVADQFYNILHKHCKKVQAVSCDEAFLEVTQSKEEDPQFLASVIRKEIFETTKCTASAGISGNLLMARLATRGAKPDGQCYIPPEKVDDYLHELSIKALPGIGHVLEEKLRKETNFDMWAVAHDFPVELSNFLLMDNRGPIFFSPPPLPPPILSNNHIHSLMKIDVIQADEPEGKCRLPLLPRNAIPRFSLGNAIPKRKNRAPKEDGSLPEQIGYKSNTPKPNRTKSSLVSVKSRQIENQSELWRAFEVDR</sequence>
<dbReference type="GO" id="GO:0006281">
    <property type="term" value="P:DNA repair"/>
    <property type="evidence" value="ECO:0007669"/>
    <property type="project" value="InterPro"/>
</dbReference>
<dbReference type="EMBL" id="BJWL01000010">
    <property type="protein sequence ID" value="GFY95017.1"/>
    <property type="molecule type" value="Genomic_DNA"/>
</dbReference>
<dbReference type="GO" id="GO:0003887">
    <property type="term" value="F:DNA-directed DNA polymerase activity"/>
    <property type="evidence" value="ECO:0007669"/>
    <property type="project" value="UniProtKB-KW"/>
</dbReference>
<dbReference type="AlphaFoldDB" id="A0A7J0FAU0"/>
<dbReference type="GO" id="GO:0017125">
    <property type="term" value="F:deoxycytidyl transferase activity"/>
    <property type="evidence" value="ECO:0007669"/>
    <property type="project" value="TreeGrafter"/>
</dbReference>
<keyword evidence="3" id="KW-0239">DNA-directed DNA polymerase</keyword>
<keyword evidence="4" id="KW-1185">Reference proteome</keyword>
<dbReference type="InterPro" id="IPR043502">
    <property type="entry name" value="DNA/RNA_pol_sf"/>
</dbReference>
<keyword evidence="3" id="KW-0808">Transferase</keyword>
<name>A0A7J0FAU0_9ERIC</name>
<protein>
    <submittedName>
        <fullName evidence="3">DNA-directed DNA polymerase</fullName>
    </submittedName>
</protein>
<feature type="compositionally biased region" description="Polar residues" evidence="1">
    <location>
        <begin position="143"/>
        <end position="155"/>
    </location>
</feature>
<accession>A0A7J0FAU0</accession>
<evidence type="ECO:0000313" key="4">
    <source>
        <dbReference type="Proteomes" id="UP000585474"/>
    </source>
</evidence>
<evidence type="ECO:0000259" key="2">
    <source>
        <dbReference type="PROSITE" id="PS50173"/>
    </source>
</evidence>
<proteinExistence type="predicted"/>
<dbReference type="Gene3D" id="1.10.150.20">
    <property type="entry name" value="5' to 3' exonuclease, C-terminal subdomain"/>
    <property type="match status" value="1"/>
</dbReference>
<dbReference type="GO" id="GO:0070987">
    <property type="term" value="P:error-free translesion synthesis"/>
    <property type="evidence" value="ECO:0007669"/>
    <property type="project" value="TreeGrafter"/>
</dbReference>
<dbReference type="Pfam" id="PF00817">
    <property type="entry name" value="IMS"/>
    <property type="match status" value="1"/>
</dbReference>
<dbReference type="OrthoDB" id="427711at2759"/>
<feature type="region of interest" description="Disordered" evidence="1">
    <location>
        <begin position="486"/>
        <end position="531"/>
    </location>
</feature>
<dbReference type="GO" id="GO:0042276">
    <property type="term" value="P:error-prone translesion synthesis"/>
    <property type="evidence" value="ECO:0007669"/>
    <property type="project" value="TreeGrafter"/>
</dbReference>
<comment type="caution">
    <text evidence="3">The sequence shown here is derived from an EMBL/GenBank/DDBJ whole genome shotgun (WGS) entry which is preliminary data.</text>
</comment>
<organism evidence="3 4">
    <name type="scientific">Actinidia rufa</name>
    <dbReference type="NCBI Taxonomy" id="165716"/>
    <lineage>
        <taxon>Eukaryota</taxon>
        <taxon>Viridiplantae</taxon>
        <taxon>Streptophyta</taxon>
        <taxon>Embryophyta</taxon>
        <taxon>Tracheophyta</taxon>
        <taxon>Spermatophyta</taxon>
        <taxon>Magnoliopsida</taxon>
        <taxon>eudicotyledons</taxon>
        <taxon>Gunneridae</taxon>
        <taxon>Pentapetalae</taxon>
        <taxon>asterids</taxon>
        <taxon>Ericales</taxon>
        <taxon>Actinidiaceae</taxon>
        <taxon>Actinidia</taxon>
    </lineage>
</organism>
<feature type="compositionally biased region" description="Polar residues" evidence="1">
    <location>
        <begin position="509"/>
        <end position="531"/>
    </location>
</feature>
<feature type="compositionally biased region" description="Low complexity" evidence="1">
    <location>
        <begin position="17"/>
        <end position="26"/>
    </location>
</feature>
<dbReference type="PROSITE" id="PS50173">
    <property type="entry name" value="UMUC"/>
    <property type="match status" value="1"/>
</dbReference>